<comment type="caution">
    <text evidence="1">The sequence shown here is derived from an EMBL/GenBank/DDBJ whole genome shotgun (WGS) entry which is preliminary data.</text>
</comment>
<evidence type="ECO:0000313" key="1">
    <source>
        <dbReference type="EMBL" id="EGY29015.1"/>
    </source>
</evidence>
<reference evidence="1 2" key="1">
    <citation type="journal article" date="2012" name="Genome Res.">
        <title>Genomic basis of endosymbiont-conferred protection against an insect parasitoid.</title>
        <authorList>
            <person name="Hansen A.K."/>
            <person name="Vorburger C."/>
            <person name="Moran N.A."/>
        </authorList>
    </citation>
    <scope>NUCLEOTIDE SEQUENCE [LARGE SCALE GENOMIC DNA]</scope>
    <source>
        <strain evidence="2">R5.15</strain>
    </source>
</reference>
<protein>
    <submittedName>
        <fullName evidence="1">Uncharacterized protein</fullName>
    </submittedName>
</protein>
<dbReference type="Proteomes" id="UP000004116">
    <property type="component" value="Unassembled WGS sequence"/>
</dbReference>
<dbReference type="RefSeq" id="WP_006706702.1">
    <property type="nucleotide sequence ID" value="NZ_AGCA01000261.1"/>
</dbReference>
<gene>
    <name evidence="1" type="ORF">Rin_00010280</name>
</gene>
<evidence type="ECO:0000313" key="2">
    <source>
        <dbReference type="Proteomes" id="UP000004116"/>
    </source>
</evidence>
<sequence>MKCFPVITNFILLIVIQWLAPFPVFSASEMTNKKISHLQIGFYDLLSKKKEIYDVKIVINQNTLLSTIVDPNDNRFIFKGKFVQKSLPGQPLQYHYTPIFYHNPTSGLMVDGLIDYFTQHNMPPFTPIWVNGKLIDLFPNRSE</sequence>
<name>G2GZ13_9ENTR</name>
<dbReference type="AlphaFoldDB" id="G2GZ13"/>
<keyword evidence="2" id="KW-1185">Reference proteome</keyword>
<dbReference type="EMBL" id="AGCA01000261">
    <property type="protein sequence ID" value="EGY29015.1"/>
    <property type="molecule type" value="Genomic_DNA"/>
</dbReference>
<dbReference type="PATRIC" id="fig|1005043.3.peg.923"/>
<proteinExistence type="predicted"/>
<accession>G2GZ13</accession>
<organism evidence="1 2">
    <name type="scientific">Candidatus Regiella insecticola 5.15</name>
    <dbReference type="NCBI Taxonomy" id="1005043"/>
    <lineage>
        <taxon>Bacteria</taxon>
        <taxon>Pseudomonadati</taxon>
        <taxon>Pseudomonadota</taxon>
        <taxon>Gammaproteobacteria</taxon>
        <taxon>Enterobacterales</taxon>
        <taxon>Enterobacteriaceae</taxon>
        <taxon>aphid secondary symbionts</taxon>
        <taxon>Candidatus Regiella</taxon>
    </lineage>
</organism>